<name>A0A5B7JCA5_PORTR</name>
<organism evidence="1 2">
    <name type="scientific">Portunus trituberculatus</name>
    <name type="common">Swimming crab</name>
    <name type="synonym">Neptunus trituberculatus</name>
    <dbReference type="NCBI Taxonomy" id="210409"/>
    <lineage>
        <taxon>Eukaryota</taxon>
        <taxon>Metazoa</taxon>
        <taxon>Ecdysozoa</taxon>
        <taxon>Arthropoda</taxon>
        <taxon>Crustacea</taxon>
        <taxon>Multicrustacea</taxon>
        <taxon>Malacostraca</taxon>
        <taxon>Eumalacostraca</taxon>
        <taxon>Eucarida</taxon>
        <taxon>Decapoda</taxon>
        <taxon>Pleocyemata</taxon>
        <taxon>Brachyura</taxon>
        <taxon>Eubrachyura</taxon>
        <taxon>Portunoidea</taxon>
        <taxon>Portunidae</taxon>
        <taxon>Portuninae</taxon>
        <taxon>Portunus</taxon>
    </lineage>
</organism>
<sequence>MNTSSACIATAIATTTAIVTSTGCFIFISPIITYTAGNYPLLPPSPRNHQHYSAPKIGSVNIKFTTTITTTTTAASIPPPLLPSLLVPYSKTLCSLTKTISKVLAEDTHVFKDIFYGSGGGLA</sequence>
<accession>A0A5B7JCA5</accession>
<evidence type="ECO:0000313" key="2">
    <source>
        <dbReference type="Proteomes" id="UP000324222"/>
    </source>
</evidence>
<protein>
    <submittedName>
        <fullName evidence="1">Uncharacterized protein</fullName>
    </submittedName>
</protein>
<dbReference type="EMBL" id="VSRR010098256">
    <property type="protein sequence ID" value="MPC94370.1"/>
    <property type="molecule type" value="Genomic_DNA"/>
</dbReference>
<proteinExistence type="predicted"/>
<evidence type="ECO:0000313" key="1">
    <source>
        <dbReference type="EMBL" id="MPC94370.1"/>
    </source>
</evidence>
<dbReference type="AlphaFoldDB" id="A0A5B7JCA5"/>
<gene>
    <name evidence="1" type="ORF">E2C01_089537</name>
</gene>
<keyword evidence="2" id="KW-1185">Reference proteome</keyword>
<dbReference type="Proteomes" id="UP000324222">
    <property type="component" value="Unassembled WGS sequence"/>
</dbReference>
<comment type="caution">
    <text evidence="1">The sequence shown here is derived from an EMBL/GenBank/DDBJ whole genome shotgun (WGS) entry which is preliminary data.</text>
</comment>
<reference evidence="1 2" key="1">
    <citation type="submission" date="2019-05" db="EMBL/GenBank/DDBJ databases">
        <title>Another draft genome of Portunus trituberculatus and its Hox gene families provides insights of decapod evolution.</title>
        <authorList>
            <person name="Jeong J.-H."/>
            <person name="Song I."/>
            <person name="Kim S."/>
            <person name="Choi T."/>
            <person name="Kim D."/>
            <person name="Ryu S."/>
            <person name="Kim W."/>
        </authorList>
    </citation>
    <scope>NUCLEOTIDE SEQUENCE [LARGE SCALE GENOMIC DNA]</scope>
    <source>
        <tissue evidence="1">Muscle</tissue>
    </source>
</reference>